<reference evidence="1 2" key="1">
    <citation type="submission" date="2024-04" db="EMBL/GenBank/DDBJ databases">
        <title>Isolation of an actinomycete strain from pig manure.</title>
        <authorList>
            <person name="Gong T."/>
            <person name="Yu Z."/>
            <person name="An M."/>
            <person name="Wei C."/>
            <person name="Yang W."/>
            <person name="Liu L."/>
        </authorList>
    </citation>
    <scope>NUCLEOTIDE SEQUENCE [LARGE SCALE GENOMIC DNA]</scope>
    <source>
        <strain evidence="1 2">ZF39</strain>
    </source>
</reference>
<dbReference type="InterPro" id="IPR018775">
    <property type="entry name" value="RlaP"/>
</dbReference>
<evidence type="ECO:0000313" key="2">
    <source>
        <dbReference type="Proteomes" id="UP001442841"/>
    </source>
</evidence>
<dbReference type="PANTHER" id="PTHR34817">
    <property type="entry name" value="NUCLEOTIDYLTRANSFERASE"/>
    <property type="match status" value="1"/>
</dbReference>
<dbReference type="Proteomes" id="UP001442841">
    <property type="component" value="Chromosome"/>
</dbReference>
<gene>
    <name evidence="1" type="ORF">AADG42_04745</name>
</gene>
<organism evidence="1 2">
    <name type="scientific">Ammonicoccus fulvus</name>
    <dbReference type="NCBI Taxonomy" id="3138240"/>
    <lineage>
        <taxon>Bacteria</taxon>
        <taxon>Bacillati</taxon>
        <taxon>Actinomycetota</taxon>
        <taxon>Actinomycetes</taxon>
        <taxon>Propionibacteriales</taxon>
        <taxon>Propionibacteriaceae</taxon>
        <taxon>Ammonicoccus</taxon>
    </lineage>
</organism>
<keyword evidence="2" id="KW-1185">Reference proteome</keyword>
<dbReference type="RefSeq" id="WP_425308074.1">
    <property type="nucleotide sequence ID" value="NZ_CP154795.1"/>
</dbReference>
<evidence type="ECO:0000313" key="1">
    <source>
        <dbReference type="EMBL" id="XAN06644.1"/>
    </source>
</evidence>
<dbReference type="EMBL" id="CP154795">
    <property type="protein sequence ID" value="XAN06644.1"/>
    <property type="molecule type" value="Genomic_DNA"/>
</dbReference>
<protein>
    <submittedName>
        <fullName evidence="1">Nucleotidyltransferase domain-containing protein</fullName>
    </submittedName>
</protein>
<sequence length="208" mass="23288">MRTLTPDFDPETVAEIDARLADAVAEHDVTIPWAIESGSRAWGFPSPDSDYDCRFLYVRSRNAYLSPWRPRDVIETPLTEVLDVNGWDLIKAVQLAVKGNATVAEWLRSPLVYAGVPAFAETLLTLVSEVADVHTIRRHYLHVGRTAWGRAEPDARGHVPLKKVFYSLRPAAVLRWLREHGTAVPPMHLPTLFEQAPPRTACAGWSTI</sequence>
<accession>A0ABZ3FKT1</accession>
<dbReference type="Pfam" id="PF10127">
    <property type="entry name" value="RlaP"/>
    <property type="match status" value="1"/>
</dbReference>
<proteinExistence type="predicted"/>
<dbReference type="PANTHER" id="PTHR34817:SF2">
    <property type="entry name" value="NUCLEOTIDYLTRANSFERASE"/>
    <property type="match status" value="1"/>
</dbReference>
<name>A0ABZ3FKT1_9ACTN</name>